<evidence type="ECO:0000259" key="6">
    <source>
        <dbReference type="PROSITE" id="PS50184"/>
    </source>
</evidence>
<feature type="domain" description="VWFD" evidence="7">
    <location>
        <begin position="1209"/>
        <end position="1385"/>
    </location>
</feature>
<evidence type="ECO:0000313" key="8">
    <source>
        <dbReference type="Proteomes" id="UP000515135"/>
    </source>
</evidence>
<dbReference type="OrthoDB" id="160294at2759"/>
<evidence type="ECO:0000256" key="3">
    <source>
        <dbReference type="ARBA" id="ARBA00023180"/>
    </source>
</evidence>
<dbReference type="SMART" id="SM00215">
    <property type="entry name" value="VWC_out"/>
    <property type="match status" value="3"/>
</dbReference>
<dbReference type="PROSITE" id="PS01225">
    <property type="entry name" value="CTCK_2"/>
    <property type="match status" value="1"/>
</dbReference>
<evidence type="ECO:0000256" key="1">
    <source>
        <dbReference type="ARBA" id="ARBA00022737"/>
    </source>
</evidence>
<accession>A0A6P4ZYR5</accession>
<dbReference type="Proteomes" id="UP000515135">
    <property type="component" value="Unplaced"/>
</dbReference>
<dbReference type="InterPro" id="IPR036084">
    <property type="entry name" value="Ser_inhib-like_sf"/>
</dbReference>
<evidence type="ECO:0000256" key="4">
    <source>
        <dbReference type="PROSITE-ProRule" id="PRU00039"/>
    </source>
</evidence>
<dbReference type="CDD" id="cd19941">
    <property type="entry name" value="TIL"/>
    <property type="match status" value="5"/>
</dbReference>
<name>A0A6P4ZYR5_BRABE</name>
<dbReference type="PANTHER" id="PTHR11339:SF386">
    <property type="entry name" value="HEMOLECTIN, ISOFORM A"/>
    <property type="match status" value="1"/>
</dbReference>
<dbReference type="SMART" id="SM00216">
    <property type="entry name" value="VWD"/>
    <property type="match status" value="5"/>
</dbReference>
<dbReference type="InterPro" id="IPR050780">
    <property type="entry name" value="Mucin_vWF_Thrombospondin_sf"/>
</dbReference>
<dbReference type="InterPro" id="IPR006207">
    <property type="entry name" value="Cys_knot_C"/>
</dbReference>
<dbReference type="Gene3D" id="2.10.25.10">
    <property type="entry name" value="Laminin"/>
    <property type="match status" value="6"/>
</dbReference>
<reference evidence="9" key="1">
    <citation type="submission" date="2025-08" db="UniProtKB">
        <authorList>
            <consortium name="RefSeq"/>
        </authorList>
    </citation>
    <scope>IDENTIFICATION</scope>
    <source>
        <tissue evidence="9">Gonad</tissue>
    </source>
</reference>
<dbReference type="InterPro" id="IPR002919">
    <property type="entry name" value="TIL_dom"/>
</dbReference>
<dbReference type="PROSITE" id="PS50184">
    <property type="entry name" value="VWFC_2"/>
    <property type="match status" value="4"/>
</dbReference>
<gene>
    <name evidence="9" type="primary">LOC109486838</name>
</gene>
<organism evidence="8 9">
    <name type="scientific">Branchiostoma belcheri</name>
    <name type="common">Amphioxus</name>
    <dbReference type="NCBI Taxonomy" id="7741"/>
    <lineage>
        <taxon>Eukaryota</taxon>
        <taxon>Metazoa</taxon>
        <taxon>Chordata</taxon>
        <taxon>Cephalochordata</taxon>
        <taxon>Leptocardii</taxon>
        <taxon>Amphioxiformes</taxon>
        <taxon>Branchiostomatidae</taxon>
        <taxon>Branchiostoma</taxon>
    </lineage>
</organism>
<dbReference type="FunFam" id="2.10.25.10:FF:000055">
    <property type="entry name" value="alpha-tectorin isoform X1"/>
    <property type="match status" value="2"/>
</dbReference>
<dbReference type="SMART" id="SM00041">
    <property type="entry name" value="CT"/>
    <property type="match status" value="1"/>
</dbReference>
<comment type="caution">
    <text evidence="4">Lacks conserved residue(s) required for the propagation of feature annotation.</text>
</comment>
<feature type="domain" description="CTCK" evidence="5">
    <location>
        <begin position="3035"/>
        <end position="3122"/>
    </location>
</feature>
<dbReference type="Pfam" id="PF08742">
    <property type="entry name" value="C8"/>
    <property type="match status" value="5"/>
</dbReference>
<feature type="domain" description="VWFD" evidence="7">
    <location>
        <begin position="386"/>
        <end position="563"/>
    </location>
</feature>
<dbReference type="GO" id="GO:0005615">
    <property type="term" value="C:extracellular space"/>
    <property type="evidence" value="ECO:0007669"/>
    <property type="project" value="TreeGrafter"/>
</dbReference>
<dbReference type="SUPFAM" id="SSF57603">
    <property type="entry name" value="FnI-like domain"/>
    <property type="match status" value="2"/>
</dbReference>
<dbReference type="SMART" id="SM00214">
    <property type="entry name" value="VWC"/>
    <property type="match status" value="14"/>
</dbReference>
<proteinExistence type="predicted"/>
<keyword evidence="1" id="KW-0677">Repeat</keyword>
<protein>
    <submittedName>
        <fullName evidence="9">Mucin-2-like</fullName>
    </submittedName>
</protein>
<feature type="domain" description="VWFC" evidence="6">
    <location>
        <begin position="1970"/>
        <end position="2040"/>
    </location>
</feature>
<evidence type="ECO:0000313" key="9">
    <source>
        <dbReference type="RefSeq" id="XP_019646300.1"/>
    </source>
</evidence>
<evidence type="ECO:0000259" key="7">
    <source>
        <dbReference type="PROSITE" id="PS51233"/>
    </source>
</evidence>
<evidence type="ECO:0000256" key="2">
    <source>
        <dbReference type="ARBA" id="ARBA00023157"/>
    </source>
</evidence>
<dbReference type="SUPFAM" id="SSF57567">
    <property type="entry name" value="Serine protease inhibitors"/>
    <property type="match status" value="6"/>
</dbReference>
<dbReference type="GO" id="GO:0031012">
    <property type="term" value="C:extracellular matrix"/>
    <property type="evidence" value="ECO:0007669"/>
    <property type="project" value="TreeGrafter"/>
</dbReference>
<feature type="domain" description="VWFD" evidence="7">
    <location>
        <begin position="750"/>
        <end position="921"/>
    </location>
</feature>
<dbReference type="RefSeq" id="XP_019646300.1">
    <property type="nucleotide sequence ID" value="XM_019790741.1"/>
</dbReference>
<keyword evidence="8" id="KW-1185">Reference proteome</keyword>
<dbReference type="PANTHER" id="PTHR11339">
    <property type="entry name" value="EXTRACELLULAR MATRIX GLYCOPROTEIN RELATED"/>
    <property type="match status" value="1"/>
</dbReference>
<feature type="domain" description="VWFD" evidence="7">
    <location>
        <begin position="1"/>
        <end position="156"/>
    </location>
</feature>
<keyword evidence="2" id="KW-1015">Disulfide bond</keyword>
<dbReference type="PROSITE" id="PS01185">
    <property type="entry name" value="CTCK_1"/>
    <property type="match status" value="1"/>
</dbReference>
<sequence length="3128" mass="345333">MGICTYTLSKYQSTASNDNLKPFNVEVKNEHRRNNFHVSYTAEVYVDVSGHRITLQKGRRVLVDGVFTRLPYMGAGFTIHLHGRQVVVVMDFGVRVAFNGLNMVEVYAPPPYMGKLVGMCQDFNMDKSNDLMKADGTPAVSSADMGNSWNTDSECREMEDEYVFNCPASIERRVKDKCNALLDPDLEFSACHLLLDAQMYTQNCIIDMCEDESEEHRCDSFATFAEDCAEHGVVIDWRSATGCDSLMKCPENSTYSTCVSPCQATCRDNNPADCAGERCLEGCQCKEGYVLSGETCVLPQDCGCLLSDGRYYEIGDRWGEIRTRGDIGETRECECRRGDQGAEQVCLTVRCQSPNTWTLMDGVLGCHCPGCLDDKTPVLTVSAVQNYCAAFGQSHYQTYDGNLFDFPGTCQYLLTGDCKAELFQLLFRSDMDCVTHDAPCRHEVHLYMPSLTSDLTLQQDHVVTMGNQTLSLPFVARGLMVERVGDYVRVAIHPERKAVVYWDGYSSVYAYLDPSLQGQMCGLCGNSNRNPDDDFTLRSGVTMSSPIAFGNSWKMTEVDETCPDVPFENVGACDTLTTEDLAEIQEVCDVMKQLESFQPCHKDVDPFPYIETCKLDMCRCSNGSRKDCMCDALTQYSRACAAHGISLNWRQPNFCGKVCPSDMVYDECGTACPGTCQNPEPDEDCKDRCVDGCHCPAGALWNGTQCVGVKDCPCVHQGRNYRPGDTIHQDCNVCTCMARKWICTENICPATCSVHGNLHYSTFDGNHYEFGSACQHVLVKTDKFTLISNNQQCGTDPKTACTRSATLSIHGGTAGRIRLLQAGSVSVGNISVTLPYYGTEYTIYQPSSLYVEVKTTFGLTALWDGRTSLYATVTAELYGKTKGLCGTFNGNQRDDFTTQSGVVVGCPAEFSSSWKVSHQCPDSWLERGLSPCAINTQRAQFAAEQCRILLGPLFAPCHDLIDPSHQIAHCQNDVCQGTDPTTFLCSSVAHYARECAQKGVVIDWRPGTLCAVECPTKVQVWQEYSSSCESSCRQLSEPISSCTAVAGCNCPSGLYQSEDGSCVLASECPCFHQGEVYEAQTTVEFADTYSRCSCENGVMSCEVRPIEKECFNETVYFDCADAGDGEFGLGCEASCSNPAMDCPLDNSCISGCVCAPGLLRHQDRCVPRQDCPCWYSGQEHQPGESISVDCNTCTCSHGSWSCTERRCMETCAVYGEGHFLTFDGRRYQFQDECNHIIAQDHCNDRQGTFSIHAEMLPCASSSGPSTCGLAITIRLESGTEIKMTPNKPLTIDSAEVSSLPYITDRFRVQAVGAFSVLHIGTDLQVMWDSRTRLYIRLPPEQRGKVCGLCGNYDLNQNNDFTTRENVVETSVQLFANSWKTSTTCPDTVQPAPSPCENKPREMWARRECRVLLDGVFATCHHKIDPQPFYDACVSDSCACDGGGDCHCLCTAVAAYGDMCNLQGVHVRWRTHDFCPTQCEDFNQEDECEWHYDPCGTACPATCEDCHPTDCDLPCLEGCHPKCKNGTVLHAGRCIPPDQCPAHPIVDKTCGPCCNKTAPVDEYGCRYADCVCPTCPPVTLCPPGQAVRSIDECGCERVSCRYCVHNGTNYNLMDTWMVGECTKCECTAEVDPKTDNYVDSCEPVPTCITLKNPGCVDSQERKWKVGEVWEETPCKKCTCNAENNVVCACDYSRDGCSTPLPTCQQCERPEMIKTSQTCQADWKCSCDPECCPDKPHTCPPCHEYHKAQGQCCGHCIATSCCETNLNGEVSSHPINSTWTLPTDSCHICTCSSSDAGVFASCLRTPCTEYQLPPGCPAERIREVPTADGCCIMSQAVCPTSSKTCPPNTIATTAQDECGCSVMTCGCQEEPVCSWSPWMNSDVPSKNPPDDDETYEHLRAAGLEFCSQPQDIQCRNSKAPDFPFDSIKQEGVECDVNTGLHCLSNNIPSIWGPGTCYDYSVRVYCCESPQNKSCVDNSGQPRKNGETWYDAEDRCKSTLYSCNCGHISMENTLTCPEVQTLTCLNGLPPVNIGDCCPQFTCQCICRGYGDPHYLNFDGQYYMFQGDGQFVLARLTGTQEVEIVAENGECDPPAGNTTCTNAVIVKYKGHEVSLRPRQKVYVNESEWRLPITYEGMTVATKGFELVLQIPSLEVTVTYDWLSSGFFILVPPKLFGNRTEGLCGRCDNQKTECNDCECLHQYKVPNTGRVETSCVPVPECANPPRHSSICQVLQDPAGPFSACHAHVPVETYHQACVYDTRHCATECSALSAYASECLRLGVCLDWRGIGNNCSLSCGSGAVYKSCSCEQTCENKDNAGQPDCPAPAEGCFCEDGLVLHSQTGTCVTPDTCYGCVDEYNKPRRLGDCWTPFGNSCQLICCTGHNQLTHQNKTCPAQQQCGIGFRTTILENSCCREVQCDQMDDVCIYNSLTYQVGISWSEGMCETCQCTEDIDTDTQFHTVSCRRKDCPHVDVACPVGYTLTTSTDQCGCTQVNCTQKHVCVHLNLEHQIGSTWNEGQCKQCTCQDTRDLGTGFHLVECVDLSTLCPVVEKSCPIGYTKTVLLDQCGCEHVNCTQEPVCVRGNITYQIGSVWTEGACLECMCMPELDLVTNFQVTQCKLRPCPAVDMTCPVGYDLSIRHDECGCGHGNCTRKDVCLYQNMEYGVGTVWTEEPCAKCECTPDVDQATGFHKVRRSKRRTECPQTPDTCPVGYSKVTSVDECGCQLVNCTQEEVCVHLGAAYQIGSSWNERPCEQCQCTSNLDPITQFYLVHCEKHSCPYVEESCPIGHSIAITKDVCGCSLVNCTRDKVCVHHNTEHQIGSTWNEGPCERCECMEEWDRATGFYYVECVDLSTLCLPVEKSCPIGYTKTVLLDQCGCEHVNCTQEPVCVYQDTVHQVGSRWNDGPCQLCRCTAQIDTTTGFHHVDCLNRTSLCPDLPITSCPIGYSKTVHVDECGCEHVNCTREPVCVQLNITYPIGSEWTDRTDQCRTCSCAMMNGQPVEQCMSRPCPALIPPKNCPLELLKEVNTTDGCCKMYDDTNCRESCKVFTKEETLQIDECTSVGLVNTTWCEGRCRSSVTYQAHDMNHECTCCQDKAWTDVSVPMQCTDGTSTTYNYRQIDACYCDTCQEAKPST</sequence>
<dbReference type="InterPro" id="IPR001846">
    <property type="entry name" value="VWF_type-D"/>
</dbReference>
<keyword evidence="3" id="KW-0325">Glycoprotein</keyword>
<dbReference type="Pfam" id="PF01826">
    <property type="entry name" value="TIL"/>
    <property type="match status" value="4"/>
</dbReference>
<feature type="domain" description="VWFD" evidence="7">
    <location>
        <begin position="2041"/>
        <end position="2211"/>
    </location>
</feature>
<dbReference type="Pfam" id="PF00094">
    <property type="entry name" value="VWD"/>
    <property type="match status" value="5"/>
</dbReference>
<dbReference type="InterPro" id="IPR001007">
    <property type="entry name" value="VWF_dom"/>
</dbReference>
<feature type="domain" description="VWFC" evidence="6">
    <location>
        <begin position="1652"/>
        <end position="1738"/>
    </location>
</feature>
<feature type="domain" description="VWFC" evidence="6">
    <location>
        <begin position="2727"/>
        <end position="2800"/>
    </location>
</feature>
<dbReference type="InterPro" id="IPR014853">
    <property type="entry name" value="VWF/SSPO/ZAN-like_Cys-rich_dom"/>
</dbReference>
<dbReference type="SMART" id="SM00832">
    <property type="entry name" value="C8"/>
    <property type="match status" value="5"/>
</dbReference>
<evidence type="ECO:0000259" key="5">
    <source>
        <dbReference type="PROSITE" id="PS01225"/>
    </source>
</evidence>
<dbReference type="GeneID" id="109486838"/>
<dbReference type="KEGG" id="bbel:109486838"/>
<dbReference type="PROSITE" id="PS51233">
    <property type="entry name" value="VWFD"/>
    <property type="match status" value="5"/>
</dbReference>
<feature type="domain" description="VWFC" evidence="6">
    <location>
        <begin position="2960"/>
        <end position="3036"/>
    </location>
</feature>
<dbReference type="Pfam" id="PF23244">
    <property type="entry name" value="VWF"/>
    <property type="match status" value="1"/>
</dbReference>